<dbReference type="InterPro" id="IPR036677">
    <property type="entry name" value="EutN_CcmL_sf"/>
</dbReference>
<dbReference type="InterPro" id="IPR004992">
    <property type="entry name" value="EutN_CcmL"/>
</dbReference>
<evidence type="ECO:0000256" key="3">
    <source>
        <dbReference type="ARBA" id="ARBA00024446"/>
    </source>
</evidence>
<comment type="subcellular location">
    <subcellularLocation>
        <location evidence="1">Carboxysome</location>
    </subcellularLocation>
</comment>
<dbReference type="SUPFAM" id="SSF159133">
    <property type="entry name" value="EutN/CcmL-like"/>
    <property type="match status" value="1"/>
</dbReference>
<accession>A0A328UGC0</accession>
<evidence type="ECO:0000256" key="2">
    <source>
        <dbReference type="ARBA" id="ARBA00023669"/>
    </source>
</evidence>
<dbReference type="AlphaFoldDB" id="A0A328UGC0"/>
<keyword evidence="2" id="KW-1282">Carboxysome</keyword>
<proteinExistence type="predicted"/>
<dbReference type="PROSITE" id="PS51932">
    <property type="entry name" value="BMV"/>
    <property type="match status" value="1"/>
</dbReference>
<gene>
    <name evidence="4" type="ORF">DPQ25_02520</name>
</gene>
<evidence type="ECO:0000256" key="1">
    <source>
        <dbReference type="ARBA" id="ARBA00023587"/>
    </source>
</evidence>
<dbReference type="Gene3D" id="2.40.50.220">
    <property type="entry name" value="EutN/Ccml"/>
    <property type="match status" value="1"/>
</dbReference>
<dbReference type="CDD" id="cd01614">
    <property type="entry name" value="EutN_CcmL"/>
    <property type="match status" value="1"/>
</dbReference>
<dbReference type="Proteomes" id="UP000249377">
    <property type="component" value="Unassembled WGS sequence"/>
</dbReference>
<dbReference type="PANTHER" id="PTHR36539">
    <property type="entry name" value="ETHANOLAMINE UTILIZATION PROTEIN EUTN"/>
    <property type="match status" value="1"/>
</dbReference>
<reference evidence="4 5" key="1">
    <citation type="submission" date="2018-06" db="EMBL/GenBank/DDBJ databases">
        <title>Noncontiguous genome sequence of Ruminococcaceae bacterium ASD2818.</title>
        <authorList>
            <person name="Chaplin A.V."/>
            <person name="Sokolova S.R."/>
            <person name="Kochetkova T.O."/>
            <person name="Goltsov A.Y."/>
            <person name="Trofimov D.Y."/>
            <person name="Efimov B.A."/>
        </authorList>
    </citation>
    <scope>NUCLEOTIDE SEQUENCE [LARGE SCALE GENOMIC DNA]</scope>
    <source>
        <strain evidence="4 5">ASD2818</strain>
    </source>
</reference>
<comment type="caution">
    <text evidence="4">The sequence shown here is derived from an EMBL/GenBank/DDBJ whole genome shotgun (WGS) entry which is preliminary data.</text>
</comment>
<organism evidence="4 5">
    <name type="scientific">Hydrogeniiclostridium mannosilyticum</name>
    <dbReference type="NCBI Taxonomy" id="2764322"/>
    <lineage>
        <taxon>Bacteria</taxon>
        <taxon>Bacillati</taxon>
        <taxon>Bacillota</taxon>
        <taxon>Clostridia</taxon>
        <taxon>Eubacteriales</taxon>
        <taxon>Acutalibacteraceae</taxon>
        <taxon>Hydrogeniiclostridium</taxon>
    </lineage>
</organism>
<dbReference type="GO" id="GO:0031470">
    <property type="term" value="C:carboxysome"/>
    <property type="evidence" value="ECO:0007669"/>
    <property type="project" value="UniProtKB-SubCell"/>
</dbReference>
<dbReference type="EMBL" id="QLYR01000001">
    <property type="protein sequence ID" value="RAQ30399.1"/>
    <property type="molecule type" value="Genomic_DNA"/>
</dbReference>
<dbReference type="Pfam" id="PF03319">
    <property type="entry name" value="EutN_CcmL"/>
    <property type="match status" value="1"/>
</dbReference>
<dbReference type="RefSeq" id="WP_112331596.1">
    <property type="nucleotide sequence ID" value="NZ_JADPHD010000001.1"/>
</dbReference>
<evidence type="ECO:0000313" key="4">
    <source>
        <dbReference type="EMBL" id="RAQ30399.1"/>
    </source>
</evidence>
<evidence type="ECO:0000313" key="5">
    <source>
        <dbReference type="Proteomes" id="UP000249377"/>
    </source>
</evidence>
<keyword evidence="5" id="KW-1185">Reference proteome</keyword>
<name>A0A328UGC0_9FIRM</name>
<sequence>MVSGKVVGTIVSTRKVDTLVGSKFLEVRLFRNGEDTDEYLIAIDTVGAGIGEKVLITTGSGARLALDDPKTPTDAVIVGIIDETL</sequence>
<keyword evidence="3" id="KW-1283">Bacterial microcompartment</keyword>
<protein>
    <submittedName>
        <fullName evidence="4">Ethanolamine utilization protein EutN</fullName>
    </submittedName>
</protein>